<dbReference type="PANTHER" id="PTHR44757:SF2">
    <property type="entry name" value="BIOFILM ARCHITECTURE MAINTENANCE PROTEIN MBAA"/>
    <property type="match status" value="1"/>
</dbReference>
<dbReference type="PROSITE" id="PS50887">
    <property type="entry name" value="GGDEF"/>
    <property type="match status" value="1"/>
</dbReference>
<comment type="caution">
    <text evidence="4">The sequence shown here is derived from an EMBL/GenBank/DDBJ whole genome shotgun (WGS) entry which is preliminary data.</text>
</comment>
<evidence type="ECO:0000313" key="5">
    <source>
        <dbReference type="Proteomes" id="UP001180845"/>
    </source>
</evidence>
<dbReference type="Pfam" id="PF08447">
    <property type="entry name" value="PAS_3"/>
    <property type="match status" value="2"/>
</dbReference>
<dbReference type="SMART" id="SM00091">
    <property type="entry name" value="PAS"/>
    <property type="match status" value="2"/>
</dbReference>
<gene>
    <name evidence="4" type="ORF">JOF55_002442</name>
</gene>
<dbReference type="SUPFAM" id="SSF55785">
    <property type="entry name" value="PYP-like sensor domain (PAS domain)"/>
    <property type="match status" value="2"/>
</dbReference>
<organism evidence="4 5">
    <name type="scientific">Haloactinomyces albus</name>
    <dbReference type="NCBI Taxonomy" id="1352928"/>
    <lineage>
        <taxon>Bacteria</taxon>
        <taxon>Bacillati</taxon>
        <taxon>Actinomycetota</taxon>
        <taxon>Actinomycetes</taxon>
        <taxon>Actinopolysporales</taxon>
        <taxon>Actinopolysporaceae</taxon>
        <taxon>Haloactinomyces</taxon>
    </lineage>
</organism>
<feature type="domain" description="PAS" evidence="1">
    <location>
        <begin position="19"/>
        <end position="80"/>
    </location>
</feature>
<dbReference type="PANTHER" id="PTHR44757">
    <property type="entry name" value="DIGUANYLATE CYCLASE DGCP"/>
    <property type="match status" value="1"/>
</dbReference>
<accession>A0AAE4CMC9</accession>
<evidence type="ECO:0000259" key="1">
    <source>
        <dbReference type="PROSITE" id="PS50112"/>
    </source>
</evidence>
<dbReference type="RefSeq" id="WP_310273640.1">
    <property type="nucleotide sequence ID" value="NZ_JAVDXW010000001.1"/>
</dbReference>
<evidence type="ECO:0000259" key="3">
    <source>
        <dbReference type="PROSITE" id="PS50887"/>
    </source>
</evidence>
<dbReference type="Pfam" id="PF00990">
    <property type="entry name" value="GGDEF"/>
    <property type="match status" value="1"/>
</dbReference>
<dbReference type="CDD" id="cd01949">
    <property type="entry name" value="GGDEF"/>
    <property type="match status" value="1"/>
</dbReference>
<dbReference type="InterPro" id="IPR043128">
    <property type="entry name" value="Rev_trsase/Diguanyl_cyclase"/>
</dbReference>
<dbReference type="AlphaFoldDB" id="A0AAE4CMC9"/>
<dbReference type="InterPro" id="IPR000160">
    <property type="entry name" value="GGDEF_dom"/>
</dbReference>
<dbReference type="InterPro" id="IPR013655">
    <property type="entry name" value="PAS_fold_3"/>
</dbReference>
<dbReference type="InterPro" id="IPR000014">
    <property type="entry name" value="PAS"/>
</dbReference>
<dbReference type="SMART" id="SM00086">
    <property type="entry name" value="PAC"/>
    <property type="match status" value="2"/>
</dbReference>
<keyword evidence="5" id="KW-1185">Reference proteome</keyword>
<dbReference type="InterPro" id="IPR001610">
    <property type="entry name" value="PAC"/>
</dbReference>
<dbReference type="NCBIfam" id="TIGR00229">
    <property type="entry name" value="sensory_box"/>
    <property type="match status" value="2"/>
</dbReference>
<feature type="domain" description="PAS" evidence="1">
    <location>
        <begin position="130"/>
        <end position="200"/>
    </location>
</feature>
<protein>
    <submittedName>
        <fullName evidence="4">Diguanylate cyclase (GGDEF)-like protein/PAS domain S-box-containing protein</fullName>
    </submittedName>
</protein>
<reference evidence="4" key="1">
    <citation type="submission" date="2023-07" db="EMBL/GenBank/DDBJ databases">
        <title>Sequencing the genomes of 1000 actinobacteria strains.</title>
        <authorList>
            <person name="Klenk H.-P."/>
        </authorList>
    </citation>
    <scope>NUCLEOTIDE SEQUENCE</scope>
    <source>
        <strain evidence="4">DSM 45977</strain>
    </source>
</reference>
<evidence type="ECO:0000259" key="2">
    <source>
        <dbReference type="PROSITE" id="PS50113"/>
    </source>
</evidence>
<dbReference type="CDD" id="cd00130">
    <property type="entry name" value="PAS"/>
    <property type="match status" value="2"/>
</dbReference>
<feature type="domain" description="PAC" evidence="2">
    <location>
        <begin position="84"/>
        <end position="136"/>
    </location>
</feature>
<dbReference type="Gene3D" id="3.30.450.20">
    <property type="entry name" value="PAS domain"/>
    <property type="match status" value="2"/>
</dbReference>
<dbReference type="InterPro" id="IPR035965">
    <property type="entry name" value="PAS-like_dom_sf"/>
</dbReference>
<proteinExistence type="predicted"/>
<dbReference type="InterPro" id="IPR029787">
    <property type="entry name" value="Nucleotide_cyclase"/>
</dbReference>
<name>A0AAE4CMC9_9ACTN</name>
<dbReference type="Proteomes" id="UP001180845">
    <property type="component" value="Unassembled WGS sequence"/>
</dbReference>
<sequence length="413" mass="45994">MAAQESDTAGEMPWHMICDQAAGPVAVFDLQARYWYVNPALCHMLGYSREYLLQCSASDITHPDDHPLDEATISELIEGPADDTDVEKRLVRADGSLLWVLISGAVIRDSSDTPRFFLSQIHDITGRRWTELLWRRTLANAPIGMALIDLDGRWTEVNERLCELVGYSREAMLTMRFADLTYPGDDKREEAVLADLLAGRENATNLEMRYRHKDGHPIWMLIRISVLPGANDQPIALISQYEAIGDERMGNAHLAHMALHDPLTGLANRALLFDRLKQELAEIPGMGGVLAVLLADMDGLKRVNDTYGHSVGDQFLTIAADELLNTVRSGSTVARLGGDEFVVLSRVDDRQGAERLRDRVVEHLQTEIIVSGHHVSVRASVGLAMTQNPNSSAEALLHSADRDMYKRKRGIRI</sequence>
<feature type="domain" description="GGDEF" evidence="3">
    <location>
        <begin position="288"/>
        <end position="413"/>
    </location>
</feature>
<evidence type="ECO:0000313" key="4">
    <source>
        <dbReference type="EMBL" id="MDR7302261.1"/>
    </source>
</evidence>
<dbReference type="InterPro" id="IPR052155">
    <property type="entry name" value="Biofilm_reg_signaling"/>
</dbReference>
<dbReference type="EMBL" id="JAVDXW010000001">
    <property type="protein sequence ID" value="MDR7302261.1"/>
    <property type="molecule type" value="Genomic_DNA"/>
</dbReference>
<dbReference type="NCBIfam" id="TIGR00254">
    <property type="entry name" value="GGDEF"/>
    <property type="match status" value="1"/>
</dbReference>
<dbReference type="InterPro" id="IPR000700">
    <property type="entry name" value="PAS-assoc_C"/>
</dbReference>
<dbReference type="PROSITE" id="PS50112">
    <property type="entry name" value="PAS"/>
    <property type="match status" value="2"/>
</dbReference>
<dbReference type="SUPFAM" id="SSF55073">
    <property type="entry name" value="Nucleotide cyclase"/>
    <property type="match status" value="1"/>
</dbReference>
<dbReference type="SMART" id="SM00267">
    <property type="entry name" value="GGDEF"/>
    <property type="match status" value="1"/>
</dbReference>
<dbReference type="PROSITE" id="PS50113">
    <property type="entry name" value="PAC"/>
    <property type="match status" value="1"/>
</dbReference>
<dbReference type="Gene3D" id="3.30.70.270">
    <property type="match status" value="1"/>
</dbReference>